<evidence type="ECO:0000256" key="1">
    <source>
        <dbReference type="SAM" id="MobiDB-lite"/>
    </source>
</evidence>
<name>A0A9W9IGL7_9EURO</name>
<dbReference type="AlphaFoldDB" id="A0A9W9IGL7"/>
<reference evidence="2" key="1">
    <citation type="submission" date="2022-11" db="EMBL/GenBank/DDBJ databases">
        <authorList>
            <person name="Petersen C."/>
        </authorList>
    </citation>
    <scope>NUCLEOTIDE SEQUENCE</scope>
    <source>
        <strain evidence="2">IBT 26290</strain>
    </source>
</reference>
<dbReference type="Proteomes" id="UP001149163">
    <property type="component" value="Unassembled WGS sequence"/>
</dbReference>
<dbReference type="RefSeq" id="XP_056547497.1">
    <property type="nucleotide sequence ID" value="XM_056683891.1"/>
</dbReference>
<proteinExistence type="predicted"/>
<comment type="caution">
    <text evidence="2">The sequence shown here is derived from an EMBL/GenBank/DDBJ whole genome shotgun (WGS) entry which is preliminary data.</text>
</comment>
<accession>A0A9W9IGL7</accession>
<organism evidence="2 3">
    <name type="scientific">Penicillium canariense</name>
    <dbReference type="NCBI Taxonomy" id="189055"/>
    <lineage>
        <taxon>Eukaryota</taxon>
        <taxon>Fungi</taxon>
        <taxon>Dikarya</taxon>
        <taxon>Ascomycota</taxon>
        <taxon>Pezizomycotina</taxon>
        <taxon>Eurotiomycetes</taxon>
        <taxon>Eurotiomycetidae</taxon>
        <taxon>Eurotiales</taxon>
        <taxon>Aspergillaceae</taxon>
        <taxon>Penicillium</taxon>
    </lineage>
</organism>
<keyword evidence="3" id="KW-1185">Reference proteome</keyword>
<feature type="region of interest" description="Disordered" evidence="1">
    <location>
        <begin position="51"/>
        <end position="81"/>
    </location>
</feature>
<gene>
    <name evidence="2" type="ORF">N7482_001766</name>
</gene>
<protein>
    <submittedName>
        <fullName evidence="2">Uncharacterized protein</fullName>
    </submittedName>
</protein>
<evidence type="ECO:0000313" key="3">
    <source>
        <dbReference type="Proteomes" id="UP001149163"/>
    </source>
</evidence>
<reference evidence="2" key="2">
    <citation type="journal article" date="2023" name="IMA Fungus">
        <title>Comparative genomic study of the Penicillium genus elucidates a diverse pangenome and 15 lateral gene transfer events.</title>
        <authorList>
            <person name="Petersen C."/>
            <person name="Sorensen T."/>
            <person name="Nielsen M.R."/>
            <person name="Sondergaard T.E."/>
            <person name="Sorensen J.L."/>
            <person name="Fitzpatrick D.A."/>
            <person name="Frisvad J.C."/>
            <person name="Nielsen K.L."/>
        </authorList>
    </citation>
    <scope>NUCLEOTIDE SEQUENCE</scope>
    <source>
        <strain evidence="2">IBT 26290</strain>
    </source>
</reference>
<evidence type="ECO:0000313" key="2">
    <source>
        <dbReference type="EMBL" id="KAJ5175889.1"/>
    </source>
</evidence>
<feature type="compositionally biased region" description="Polar residues" evidence="1">
    <location>
        <begin position="61"/>
        <end position="70"/>
    </location>
</feature>
<dbReference type="EMBL" id="JAPQKN010000001">
    <property type="protein sequence ID" value="KAJ5175889.1"/>
    <property type="molecule type" value="Genomic_DNA"/>
</dbReference>
<sequence length="81" mass="8790">MLATIGGRLILERLQLVNASRNSHTVSENLCRQDARLINDIVDLKREHDNYSGSGDCEASLRNSGSNASARLNGDEAPPIV</sequence>
<dbReference type="GeneID" id="81423067"/>